<sequence length="45" mass="5248">MFLKHVLPAFFNNDNDGVLQRAKITENGKLTERFSYLQDYVDGLE</sequence>
<evidence type="ECO:0000313" key="1">
    <source>
        <dbReference type="EMBL" id="GAL71193.1"/>
    </source>
</evidence>
<comment type="caution">
    <text evidence="1">The sequence shown here is derived from an EMBL/GenBank/DDBJ whole genome shotgun (WGS) entry which is preliminary data.</text>
</comment>
<evidence type="ECO:0000313" key="2">
    <source>
        <dbReference type="Proteomes" id="UP000029646"/>
    </source>
</evidence>
<proteinExistence type="predicted"/>
<dbReference type="Proteomes" id="UP000029646">
    <property type="component" value="Unassembled WGS sequence"/>
</dbReference>
<protein>
    <submittedName>
        <fullName evidence="1">Lysine-ketoglutarate reductase</fullName>
    </submittedName>
</protein>
<dbReference type="AlphaFoldDB" id="A0A090W4N0"/>
<dbReference type="EMBL" id="BBNS01000010">
    <property type="protein sequence ID" value="GAL71193.1"/>
    <property type="molecule type" value="Genomic_DNA"/>
</dbReference>
<name>A0A090W4N0_9FLAO</name>
<reference evidence="1 2" key="1">
    <citation type="journal article" date="2014" name="Genome Announc.">
        <title>Draft Genome Sequence of Marine Flavobacterium Jejuia pallidilutea Strain 11shimoA1 and Pigmentation Mutants.</title>
        <authorList>
            <person name="Takatani N."/>
            <person name="Nakanishi M."/>
            <person name="Meirelles P."/>
            <person name="Mino S."/>
            <person name="Suda W."/>
            <person name="Oshima K."/>
            <person name="Hattori M."/>
            <person name="Ohkuma M."/>
            <person name="Hosokawa M."/>
            <person name="Miyashita K."/>
            <person name="Thompson F.L."/>
            <person name="Niwa A."/>
            <person name="Sawabe T."/>
            <person name="Sawabe T."/>
        </authorList>
    </citation>
    <scope>NUCLEOTIDE SEQUENCE [LARGE SCALE GENOMIC DNA]</scope>
    <source>
        <strain evidence="2">JCM19302</strain>
    </source>
</reference>
<accession>A0A090W4N0</accession>
<organism evidence="1 2">
    <name type="scientific">Jejuia pallidilutea</name>
    <dbReference type="NCBI Taxonomy" id="504487"/>
    <lineage>
        <taxon>Bacteria</taxon>
        <taxon>Pseudomonadati</taxon>
        <taxon>Bacteroidota</taxon>
        <taxon>Flavobacteriia</taxon>
        <taxon>Flavobacteriales</taxon>
        <taxon>Flavobacteriaceae</taxon>
        <taxon>Jejuia</taxon>
    </lineage>
</organism>
<gene>
    <name evidence="1" type="ORF">JCM19302_622</name>
</gene>